<dbReference type="InterPro" id="IPR000572">
    <property type="entry name" value="OxRdtase_Mopterin-bd_dom"/>
</dbReference>
<dbReference type="Pfam" id="PF03404">
    <property type="entry name" value="Mo-co_dimer"/>
    <property type="match status" value="1"/>
</dbReference>
<protein>
    <submittedName>
        <fullName evidence="3">Molybdopterin containing oxidoreductase</fullName>
    </submittedName>
</protein>
<dbReference type="GO" id="GO:0030151">
    <property type="term" value="F:molybdenum ion binding"/>
    <property type="evidence" value="ECO:0007669"/>
    <property type="project" value="InterPro"/>
</dbReference>
<sequence>MRERGIHELYADDPERAASLLWGQRSVSRRQFLRQNAVRSLAFALGTAIPFGHQFPSTLIPAAFAQSNQPFEIEGKEGLHVLNDRPLNAETLPHFLNDEVTPTNRLFIRNNGLIPEIAKKQDISNWQLQIDGEVEKPLTLSMQDLKTQFSSVTMQLILECAGNGRAAFYPKASGNQWTYGAIGCPMWTGVRLKDVLDAAGVRASAVYTAYYGLDIHPSGDLQKTVISRGTPMAKALEETTLLAYAMNGEPLSPYHGFPVRLVCPGYPGSASGKWLKRIWIRDQVHDGPKMTGSSYRVPQHPVAPGTKVPKSDMKIIEHMPVKSLITFPESGIEIAAAQRPSVTCRGSAWTGSGHVTAVHVSYDFGQTWVAAKLSPPRNTMAWQRWEAKLALPSKGYYEIWARATDSTGKMQPMVVPGWNPKGYLNNAAHRIAVSVI</sequence>
<dbReference type="PATRIC" id="fig|1429438.4.peg.1886"/>
<comment type="caution">
    <text evidence="3">The sequence shown here is derived from an EMBL/GenBank/DDBJ whole genome shotgun (WGS) entry which is preliminary data.</text>
</comment>
<gene>
    <name evidence="3" type="ORF">ETSY1_09055</name>
</gene>
<keyword evidence="4" id="KW-1185">Reference proteome</keyword>
<dbReference type="Proteomes" id="UP000019141">
    <property type="component" value="Unassembled WGS sequence"/>
</dbReference>
<dbReference type="InterPro" id="IPR014756">
    <property type="entry name" value="Ig_E-set"/>
</dbReference>
<feature type="domain" description="Moybdenum cofactor oxidoreductase dimerisation" evidence="2">
    <location>
        <begin position="314"/>
        <end position="435"/>
    </location>
</feature>
<dbReference type="SUPFAM" id="SSF81296">
    <property type="entry name" value="E set domains"/>
    <property type="match status" value="1"/>
</dbReference>
<dbReference type="InterPro" id="IPR005066">
    <property type="entry name" value="MoCF_OxRdtse_dimer"/>
</dbReference>
<dbReference type="HOGENOM" id="CLU_003827_5_5_7"/>
<dbReference type="Pfam" id="PF00174">
    <property type="entry name" value="Oxidored_molyb"/>
    <property type="match status" value="1"/>
</dbReference>
<dbReference type="GO" id="GO:0006790">
    <property type="term" value="P:sulfur compound metabolic process"/>
    <property type="evidence" value="ECO:0007669"/>
    <property type="project" value="TreeGrafter"/>
</dbReference>
<reference evidence="3 4" key="1">
    <citation type="journal article" date="2014" name="Nature">
        <title>An environmental bacterial taxon with a large and distinct metabolic repertoire.</title>
        <authorList>
            <person name="Wilson M.C."/>
            <person name="Mori T."/>
            <person name="Ruckert C."/>
            <person name="Uria A.R."/>
            <person name="Helf M.J."/>
            <person name="Takada K."/>
            <person name="Gernert C."/>
            <person name="Steffens U.A."/>
            <person name="Heycke N."/>
            <person name="Schmitt S."/>
            <person name="Rinke C."/>
            <person name="Helfrich E.J."/>
            <person name="Brachmann A.O."/>
            <person name="Gurgui C."/>
            <person name="Wakimoto T."/>
            <person name="Kracht M."/>
            <person name="Crusemann M."/>
            <person name="Hentschel U."/>
            <person name="Abe I."/>
            <person name="Matsunaga S."/>
            <person name="Kalinowski J."/>
            <person name="Takeyama H."/>
            <person name="Piel J."/>
        </authorList>
    </citation>
    <scope>NUCLEOTIDE SEQUENCE [LARGE SCALE GENOMIC DNA]</scope>
    <source>
        <strain evidence="4">TSY1</strain>
    </source>
</reference>
<name>W4LTH6_ENTF1</name>
<dbReference type="InterPro" id="IPR036374">
    <property type="entry name" value="OxRdtase_Mopterin-bd_sf"/>
</dbReference>
<dbReference type="GO" id="GO:0020037">
    <property type="term" value="F:heme binding"/>
    <property type="evidence" value="ECO:0007669"/>
    <property type="project" value="TreeGrafter"/>
</dbReference>
<dbReference type="GO" id="GO:0008482">
    <property type="term" value="F:sulfite oxidase activity"/>
    <property type="evidence" value="ECO:0007669"/>
    <property type="project" value="TreeGrafter"/>
</dbReference>
<dbReference type="Gene3D" id="3.90.420.10">
    <property type="entry name" value="Oxidoreductase, molybdopterin-binding domain"/>
    <property type="match status" value="1"/>
</dbReference>
<dbReference type="SUPFAM" id="SSF56524">
    <property type="entry name" value="Oxidoreductase molybdopterin-binding domain"/>
    <property type="match status" value="1"/>
</dbReference>
<dbReference type="GO" id="GO:0043546">
    <property type="term" value="F:molybdopterin cofactor binding"/>
    <property type="evidence" value="ECO:0007669"/>
    <property type="project" value="TreeGrafter"/>
</dbReference>
<feature type="domain" description="Oxidoreductase molybdopterin-binding" evidence="1">
    <location>
        <begin position="120"/>
        <end position="287"/>
    </location>
</feature>
<evidence type="ECO:0000313" key="4">
    <source>
        <dbReference type="Proteomes" id="UP000019141"/>
    </source>
</evidence>
<proteinExistence type="predicted"/>
<dbReference type="AlphaFoldDB" id="W4LTH6"/>
<evidence type="ECO:0000313" key="3">
    <source>
        <dbReference type="EMBL" id="ETX01021.1"/>
    </source>
</evidence>
<organism evidence="3 4">
    <name type="scientific">Entotheonella factor</name>
    <dbReference type="NCBI Taxonomy" id="1429438"/>
    <lineage>
        <taxon>Bacteria</taxon>
        <taxon>Pseudomonadati</taxon>
        <taxon>Nitrospinota/Tectimicrobiota group</taxon>
        <taxon>Candidatus Tectimicrobiota</taxon>
        <taxon>Candidatus Entotheonellia</taxon>
        <taxon>Candidatus Entotheonellales</taxon>
        <taxon>Candidatus Entotheonellaceae</taxon>
        <taxon>Candidatus Entotheonella</taxon>
    </lineage>
</organism>
<dbReference type="Gene3D" id="2.60.40.650">
    <property type="match status" value="1"/>
</dbReference>
<dbReference type="PANTHER" id="PTHR19372:SF7">
    <property type="entry name" value="SULFITE OXIDASE, MITOCHONDRIAL"/>
    <property type="match status" value="1"/>
</dbReference>
<accession>W4LTH6</accession>
<evidence type="ECO:0000259" key="1">
    <source>
        <dbReference type="Pfam" id="PF00174"/>
    </source>
</evidence>
<evidence type="ECO:0000259" key="2">
    <source>
        <dbReference type="Pfam" id="PF03404"/>
    </source>
</evidence>
<dbReference type="EMBL" id="AZHW01000277">
    <property type="protein sequence ID" value="ETX01021.1"/>
    <property type="molecule type" value="Genomic_DNA"/>
</dbReference>
<dbReference type="CDD" id="cd02110">
    <property type="entry name" value="SO_family_Moco_dimer"/>
    <property type="match status" value="1"/>
</dbReference>
<dbReference type="PANTHER" id="PTHR19372">
    <property type="entry name" value="SULFITE REDUCTASE"/>
    <property type="match status" value="1"/>
</dbReference>